<evidence type="ECO:0000256" key="8">
    <source>
        <dbReference type="ARBA" id="ARBA00023012"/>
    </source>
</evidence>
<keyword evidence="8" id="KW-0902">Two-component regulatory system</keyword>
<keyword evidence="6 12" id="KW-0418">Kinase</keyword>
<dbReference type="SMART" id="SM00388">
    <property type="entry name" value="HisKA"/>
    <property type="match status" value="1"/>
</dbReference>
<feature type="coiled-coil region" evidence="9">
    <location>
        <begin position="122"/>
        <end position="156"/>
    </location>
</feature>
<keyword evidence="10" id="KW-1133">Transmembrane helix</keyword>
<dbReference type="PRINTS" id="PR00344">
    <property type="entry name" value="BCTRLSENSOR"/>
</dbReference>
<keyword evidence="4" id="KW-0808">Transferase</keyword>
<comment type="caution">
    <text evidence="12">The sequence shown here is derived from an EMBL/GenBank/DDBJ whole genome shotgun (WGS) entry which is preliminary data.</text>
</comment>
<dbReference type="GO" id="GO:0000155">
    <property type="term" value="F:phosphorelay sensor kinase activity"/>
    <property type="evidence" value="ECO:0007669"/>
    <property type="project" value="InterPro"/>
</dbReference>
<evidence type="ECO:0000256" key="5">
    <source>
        <dbReference type="ARBA" id="ARBA00022741"/>
    </source>
</evidence>
<dbReference type="InterPro" id="IPR036890">
    <property type="entry name" value="HATPase_C_sf"/>
</dbReference>
<evidence type="ECO:0000259" key="11">
    <source>
        <dbReference type="PROSITE" id="PS50109"/>
    </source>
</evidence>
<dbReference type="InterPro" id="IPR004358">
    <property type="entry name" value="Sig_transdc_His_kin-like_C"/>
</dbReference>
<evidence type="ECO:0000313" key="13">
    <source>
        <dbReference type="Proteomes" id="UP000614424"/>
    </source>
</evidence>
<accession>A0A8J6NF51</accession>
<dbReference type="InterPro" id="IPR003594">
    <property type="entry name" value="HATPase_dom"/>
</dbReference>
<evidence type="ECO:0000256" key="9">
    <source>
        <dbReference type="SAM" id="Coils"/>
    </source>
</evidence>
<dbReference type="SUPFAM" id="SSF47384">
    <property type="entry name" value="Homodimeric domain of signal transducing histidine kinase"/>
    <property type="match status" value="1"/>
</dbReference>
<sequence>MGLDTLRNATTGRKILFAGLIIITVVIGGLHHFTPWEFVFFHDTYRRLAYFPIVLGALFFGVTGGMVMAFLSSVAFIPHLMMFSGHGFEAYLSEFTEIFLYLSAGLLVGIITRKETLLRLKYKALSEKLEKSYDRLHKETEQLIEAEEQLALSQKMSELGRLSASLAHEIKNPLSSIRGTAEILMDDFPPDHPKHEFAEILLKETTRLNATVEDILSYSREQKGAVEATEPLASVIRRTITLLDQRLRDKSIQCVEIGTDQGDSFMVAGNRLGQVFLNILLNAMDAIDVGGKIVVRVAREKEGCQIAIEDNGPGLSDGEKKKIFEPFYSNKEEGTGLGLVISRKIVGSYGGTIEVTDAPGGGAAFTVFIPNQTGKTYE</sequence>
<dbReference type="PANTHER" id="PTHR43065:SF10">
    <property type="entry name" value="PEROXIDE STRESS-ACTIVATED HISTIDINE KINASE MAK3"/>
    <property type="match status" value="1"/>
</dbReference>
<name>A0A8J6NF51_9BACT</name>
<keyword evidence="10" id="KW-0472">Membrane</keyword>
<organism evidence="12 13">
    <name type="scientific">Candidatus Desulfobia pelagia</name>
    <dbReference type="NCBI Taxonomy" id="2841692"/>
    <lineage>
        <taxon>Bacteria</taxon>
        <taxon>Pseudomonadati</taxon>
        <taxon>Thermodesulfobacteriota</taxon>
        <taxon>Desulfobulbia</taxon>
        <taxon>Desulfobulbales</taxon>
        <taxon>Desulfobulbaceae</taxon>
        <taxon>Candidatus Desulfobia</taxon>
    </lineage>
</organism>
<protein>
    <recommendedName>
        <fullName evidence="2">histidine kinase</fullName>
        <ecNumber evidence="2">2.7.13.3</ecNumber>
    </recommendedName>
</protein>
<keyword evidence="9" id="KW-0175">Coiled coil</keyword>
<dbReference type="SMART" id="SM00387">
    <property type="entry name" value="HATPase_c"/>
    <property type="match status" value="1"/>
</dbReference>
<dbReference type="Proteomes" id="UP000614424">
    <property type="component" value="Unassembled WGS sequence"/>
</dbReference>
<evidence type="ECO:0000313" key="12">
    <source>
        <dbReference type="EMBL" id="MBC8317538.1"/>
    </source>
</evidence>
<dbReference type="AlphaFoldDB" id="A0A8J6NF51"/>
<dbReference type="InterPro" id="IPR036097">
    <property type="entry name" value="HisK_dim/P_sf"/>
</dbReference>
<dbReference type="EMBL" id="JACNJZ010000093">
    <property type="protein sequence ID" value="MBC8317538.1"/>
    <property type="molecule type" value="Genomic_DNA"/>
</dbReference>
<keyword evidence="3" id="KW-0597">Phosphoprotein</keyword>
<evidence type="ECO:0000256" key="2">
    <source>
        <dbReference type="ARBA" id="ARBA00012438"/>
    </source>
</evidence>
<dbReference type="Pfam" id="PF02518">
    <property type="entry name" value="HATPase_c"/>
    <property type="match status" value="1"/>
</dbReference>
<dbReference type="GO" id="GO:0005524">
    <property type="term" value="F:ATP binding"/>
    <property type="evidence" value="ECO:0007669"/>
    <property type="project" value="UniProtKB-KW"/>
</dbReference>
<dbReference type="PANTHER" id="PTHR43065">
    <property type="entry name" value="SENSOR HISTIDINE KINASE"/>
    <property type="match status" value="1"/>
</dbReference>
<gene>
    <name evidence="12" type="ORF">H8E41_06495</name>
</gene>
<feature type="transmembrane region" description="Helical" evidence="10">
    <location>
        <begin position="91"/>
        <end position="111"/>
    </location>
</feature>
<proteinExistence type="predicted"/>
<dbReference type="EC" id="2.7.13.3" evidence="2"/>
<dbReference type="CDD" id="cd00082">
    <property type="entry name" value="HisKA"/>
    <property type="match status" value="1"/>
</dbReference>
<dbReference type="InterPro" id="IPR005467">
    <property type="entry name" value="His_kinase_dom"/>
</dbReference>
<evidence type="ECO:0000256" key="7">
    <source>
        <dbReference type="ARBA" id="ARBA00022840"/>
    </source>
</evidence>
<evidence type="ECO:0000256" key="1">
    <source>
        <dbReference type="ARBA" id="ARBA00000085"/>
    </source>
</evidence>
<dbReference type="PROSITE" id="PS50109">
    <property type="entry name" value="HIS_KIN"/>
    <property type="match status" value="1"/>
</dbReference>
<evidence type="ECO:0000256" key="6">
    <source>
        <dbReference type="ARBA" id="ARBA00022777"/>
    </source>
</evidence>
<dbReference type="Pfam" id="PF00512">
    <property type="entry name" value="HisKA"/>
    <property type="match status" value="1"/>
</dbReference>
<keyword evidence="5" id="KW-0547">Nucleotide-binding</keyword>
<evidence type="ECO:0000256" key="3">
    <source>
        <dbReference type="ARBA" id="ARBA00022553"/>
    </source>
</evidence>
<dbReference type="SUPFAM" id="SSF55874">
    <property type="entry name" value="ATPase domain of HSP90 chaperone/DNA topoisomerase II/histidine kinase"/>
    <property type="match status" value="1"/>
</dbReference>
<comment type="catalytic activity">
    <reaction evidence="1">
        <text>ATP + protein L-histidine = ADP + protein N-phospho-L-histidine.</text>
        <dbReference type="EC" id="2.7.13.3"/>
    </reaction>
</comment>
<evidence type="ECO:0000256" key="4">
    <source>
        <dbReference type="ARBA" id="ARBA00022679"/>
    </source>
</evidence>
<dbReference type="Gene3D" id="1.10.287.130">
    <property type="match status" value="1"/>
</dbReference>
<keyword evidence="7" id="KW-0067">ATP-binding</keyword>
<keyword evidence="10" id="KW-0812">Transmembrane</keyword>
<reference evidence="12 13" key="1">
    <citation type="submission" date="2020-08" db="EMBL/GenBank/DDBJ databases">
        <title>Bridging the membrane lipid divide: bacteria of the FCB group superphylum have the potential to synthesize archaeal ether lipids.</title>
        <authorList>
            <person name="Villanueva L."/>
            <person name="Von Meijenfeldt F.A.B."/>
            <person name="Westbye A.B."/>
            <person name="Yadav S."/>
            <person name="Hopmans E.C."/>
            <person name="Dutilh B.E."/>
            <person name="Sinninghe Damste J.S."/>
        </authorList>
    </citation>
    <scope>NUCLEOTIDE SEQUENCE [LARGE SCALE GENOMIC DNA]</scope>
    <source>
        <strain evidence="12">NIOZ-UU47</strain>
    </source>
</reference>
<feature type="transmembrane region" description="Helical" evidence="10">
    <location>
        <begin position="48"/>
        <end position="71"/>
    </location>
</feature>
<evidence type="ECO:0000256" key="10">
    <source>
        <dbReference type="SAM" id="Phobius"/>
    </source>
</evidence>
<feature type="transmembrane region" description="Helical" evidence="10">
    <location>
        <begin position="15"/>
        <end position="36"/>
    </location>
</feature>
<dbReference type="Gene3D" id="3.30.565.10">
    <property type="entry name" value="Histidine kinase-like ATPase, C-terminal domain"/>
    <property type="match status" value="1"/>
</dbReference>
<feature type="domain" description="Histidine kinase" evidence="11">
    <location>
        <begin position="165"/>
        <end position="373"/>
    </location>
</feature>
<dbReference type="InterPro" id="IPR003661">
    <property type="entry name" value="HisK_dim/P_dom"/>
</dbReference>